<dbReference type="InterPro" id="IPR005625">
    <property type="entry name" value="PepSY-ass_TM"/>
</dbReference>
<gene>
    <name evidence="8" type="ORF">CRD36_07185</name>
</gene>
<keyword evidence="4" id="KW-0408">Iron</keyword>
<keyword evidence="1" id="KW-0813">Transport</keyword>
<dbReference type="PANTHER" id="PTHR43644:SF1">
    <property type="entry name" value="NAD(P)H-FLAVIN REDUCTASE"/>
    <property type="match status" value="1"/>
</dbReference>
<feature type="domain" description="2Fe-2S ferredoxin-type" evidence="6">
    <location>
        <begin position="478"/>
        <end position="573"/>
    </location>
</feature>
<proteinExistence type="predicted"/>
<dbReference type="Pfam" id="PF00175">
    <property type="entry name" value="NAD_binding_1"/>
    <property type="match status" value="1"/>
</dbReference>
<evidence type="ECO:0000313" key="8">
    <source>
        <dbReference type="EMBL" id="PHZ85185.1"/>
    </source>
</evidence>
<dbReference type="Pfam" id="PF00111">
    <property type="entry name" value="Fer2"/>
    <property type="match status" value="1"/>
</dbReference>
<organism evidence="8 9">
    <name type="scientific">Paremcibacter congregatus</name>
    <dbReference type="NCBI Taxonomy" id="2043170"/>
    <lineage>
        <taxon>Bacteria</taxon>
        <taxon>Pseudomonadati</taxon>
        <taxon>Pseudomonadota</taxon>
        <taxon>Alphaproteobacteria</taxon>
        <taxon>Emcibacterales</taxon>
        <taxon>Emcibacteraceae</taxon>
        <taxon>Paremcibacter</taxon>
    </lineage>
</organism>
<dbReference type="Pfam" id="PF03929">
    <property type="entry name" value="PepSY_TM"/>
    <property type="match status" value="1"/>
</dbReference>
<keyword evidence="2" id="KW-0285">Flavoprotein</keyword>
<feature type="transmembrane region" description="Helical" evidence="5">
    <location>
        <begin position="436"/>
        <end position="456"/>
    </location>
</feature>
<dbReference type="EMBL" id="PDEM01000016">
    <property type="protein sequence ID" value="PHZ85185.1"/>
    <property type="molecule type" value="Genomic_DNA"/>
</dbReference>
<dbReference type="Gene3D" id="3.40.50.80">
    <property type="entry name" value="Nucleotide-binding domain of ferredoxin-NADP reductase (FNR) module"/>
    <property type="match status" value="1"/>
</dbReference>
<dbReference type="AlphaFoldDB" id="A0A2G4YS84"/>
<evidence type="ECO:0000256" key="1">
    <source>
        <dbReference type="ARBA" id="ARBA00022448"/>
    </source>
</evidence>
<dbReference type="SUPFAM" id="SSF63380">
    <property type="entry name" value="Riboflavin synthase domain-like"/>
    <property type="match status" value="1"/>
</dbReference>
<dbReference type="SUPFAM" id="SSF54292">
    <property type="entry name" value="2Fe-2S ferredoxin-like"/>
    <property type="match status" value="1"/>
</dbReference>
<dbReference type="CDD" id="cd06188">
    <property type="entry name" value="NADH_quinone_reductase"/>
    <property type="match status" value="1"/>
</dbReference>
<evidence type="ECO:0000313" key="9">
    <source>
        <dbReference type="Proteomes" id="UP000229730"/>
    </source>
</evidence>
<dbReference type="GO" id="GO:0051536">
    <property type="term" value="F:iron-sulfur cluster binding"/>
    <property type="evidence" value="ECO:0007669"/>
    <property type="project" value="InterPro"/>
</dbReference>
<dbReference type="PANTHER" id="PTHR43644">
    <property type="entry name" value="NA(+)-TRANSLOCATING NADH-QUINONE REDUCTASE SUBUNIT"/>
    <property type="match status" value="1"/>
</dbReference>
<feature type="transmembrane region" description="Helical" evidence="5">
    <location>
        <begin position="249"/>
        <end position="271"/>
    </location>
</feature>
<evidence type="ECO:0000259" key="7">
    <source>
        <dbReference type="PROSITE" id="PS51384"/>
    </source>
</evidence>
<keyword evidence="3" id="KW-0274">FAD</keyword>
<dbReference type="PRINTS" id="PR00371">
    <property type="entry name" value="FPNCR"/>
</dbReference>
<dbReference type="Proteomes" id="UP000229730">
    <property type="component" value="Unassembled WGS sequence"/>
</dbReference>
<dbReference type="PROSITE" id="PS51384">
    <property type="entry name" value="FAD_FR"/>
    <property type="match status" value="1"/>
</dbReference>
<dbReference type="GO" id="GO:0016491">
    <property type="term" value="F:oxidoreductase activity"/>
    <property type="evidence" value="ECO:0007669"/>
    <property type="project" value="InterPro"/>
</dbReference>
<dbReference type="InParanoid" id="A0A2G4YS84"/>
<reference evidence="8 9" key="1">
    <citation type="submission" date="2017-10" db="EMBL/GenBank/DDBJ databases">
        <title>Frigbacter circumglobatus gen. nov. sp. nov., isolated from sediment cultured in situ.</title>
        <authorList>
            <person name="Zhao Z."/>
        </authorList>
    </citation>
    <scope>NUCLEOTIDE SEQUENCE [LARGE SCALE GENOMIC DNA]</scope>
    <source>
        <strain evidence="8 9">ZYL</strain>
    </source>
</reference>
<accession>A0A2G4YS84</accession>
<dbReference type="RefSeq" id="WP_099472073.1">
    <property type="nucleotide sequence ID" value="NZ_CP041025.1"/>
</dbReference>
<keyword evidence="5" id="KW-0812">Transmembrane</keyword>
<dbReference type="OrthoDB" id="9806195at2"/>
<keyword evidence="9" id="KW-1185">Reference proteome</keyword>
<feature type="transmembrane region" description="Helical" evidence="5">
    <location>
        <begin position="12"/>
        <end position="33"/>
    </location>
</feature>
<dbReference type="InterPro" id="IPR036010">
    <property type="entry name" value="2Fe-2S_ferredoxin-like_sf"/>
</dbReference>
<evidence type="ECO:0000256" key="2">
    <source>
        <dbReference type="ARBA" id="ARBA00022630"/>
    </source>
</evidence>
<dbReference type="InterPro" id="IPR001433">
    <property type="entry name" value="OxRdtase_FAD/NAD-bd"/>
</dbReference>
<dbReference type="SUPFAM" id="SSF52343">
    <property type="entry name" value="Ferredoxin reductase-like, C-terminal NADP-linked domain"/>
    <property type="match status" value="1"/>
</dbReference>
<feature type="transmembrane region" description="Helical" evidence="5">
    <location>
        <begin position="202"/>
        <end position="223"/>
    </location>
</feature>
<evidence type="ECO:0008006" key="10">
    <source>
        <dbReference type="Google" id="ProtNLM"/>
    </source>
</evidence>
<comment type="caution">
    <text evidence="8">The sequence shown here is derived from an EMBL/GenBank/DDBJ whole genome shotgun (WGS) entry which is preliminary data.</text>
</comment>
<evidence type="ECO:0000259" key="6">
    <source>
        <dbReference type="PROSITE" id="PS51085"/>
    </source>
</evidence>
<dbReference type="Gene3D" id="2.40.30.10">
    <property type="entry name" value="Translation factors"/>
    <property type="match status" value="2"/>
</dbReference>
<dbReference type="InterPro" id="IPR039261">
    <property type="entry name" value="FNR_nucleotide-bd"/>
</dbReference>
<dbReference type="InterPro" id="IPR017938">
    <property type="entry name" value="Riboflavin_synthase-like_b-brl"/>
</dbReference>
<dbReference type="InterPro" id="IPR012675">
    <property type="entry name" value="Beta-grasp_dom_sf"/>
</dbReference>
<dbReference type="InterPro" id="IPR008333">
    <property type="entry name" value="Cbr1-like_FAD-bd_dom"/>
</dbReference>
<evidence type="ECO:0000256" key="3">
    <source>
        <dbReference type="ARBA" id="ARBA00022827"/>
    </source>
</evidence>
<dbReference type="PROSITE" id="PS51085">
    <property type="entry name" value="2FE2S_FER_2"/>
    <property type="match status" value="1"/>
</dbReference>
<evidence type="ECO:0000256" key="4">
    <source>
        <dbReference type="ARBA" id="ARBA00023004"/>
    </source>
</evidence>
<protein>
    <recommendedName>
        <fullName evidence="10">Na(+)-translocating NADH-quinone reductase subunit F</fullName>
    </recommendedName>
</protein>
<dbReference type="Gene3D" id="3.10.20.30">
    <property type="match status" value="1"/>
</dbReference>
<keyword evidence="5" id="KW-1133">Transmembrane helix</keyword>
<name>A0A2G4YS84_9PROT</name>
<dbReference type="InterPro" id="IPR001709">
    <property type="entry name" value="Flavoprot_Pyr_Nucl_cyt_Rdtase"/>
</dbReference>
<keyword evidence="5" id="KW-0472">Membrane</keyword>
<dbReference type="InterPro" id="IPR001041">
    <property type="entry name" value="2Fe-2S_ferredoxin-type"/>
</dbReference>
<dbReference type="InterPro" id="IPR017927">
    <property type="entry name" value="FAD-bd_FR_type"/>
</dbReference>
<feature type="domain" description="FAD-binding FR-type" evidence="7">
    <location>
        <begin position="576"/>
        <end position="688"/>
    </location>
</feature>
<dbReference type="Pfam" id="PF00970">
    <property type="entry name" value="FAD_binding_6"/>
    <property type="match status" value="1"/>
</dbReference>
<sequence length="826" mass="91993">MKASFLSRKWHKWLFLVIGVQMCLWAISGFYMVTMSIDYIHGDHLVQEKAPPPLHLTTYTYPVNQVMSAYPEATRIETGNLFETPVYKVHTPNGIQMINARNGISLSPLARSQVKLLAENLYTGNGALASLELLSDNPPSEVQTRPLPLWRANFDDLWSPSLYISPATGELITKRHDFWRAFDFLWMLHIMDYETRSDVNNWLLRISATIITLSTLTGIWLLFYSFRRTKGQSASANSGGRFFRALHKWLGLFIGLQVTIWAVSGLTMSILDHDMVQGHDMSRHASLASLGSDQSVKTLSDLPPQNGVMKVALWRLQDQLVYEITRQEGARLYDARSATPLTITAELSQTIAASDYAGPGALLSAVPVNMPTSDTPRLSGPAWKIDFDDGRGTALYISRETGQITGRVNAATRLFNVALMLHFMDYPGNNHFNSPWIIFTGFATLWLALSGMILIFQSFTKAEFKAAFRKITAPGTTRTLTVLDSAGGLDNQITSPYGGTIYDTLAKAEIILPSHCGGGGTCGLCRVQYADLPPVAVEADRHHFTQHELDQGYRLSCQHRLAKDTAICLPEDVLTKTPFTAEVTANRKLTPTIHEIKMKLRTSEAFSYDPGSYMLVDIPGTDAAPLKRAYSLATPPQDAEEIVFNIRRIPAPTDQSELPAGVGSHYMCDLQAGDSVTLSGPFGHFKAQDSDNEMIFIGGGAGMAPLRAIIRDQLLHKRTKRKISFWYGVRNTTDIFYQEEFAQLEQQHANMTFQIGLSDPVPQDNWQGLSGYIHEITMENYLADHPDLTKVEFYLCGPPAMLKATRIMLKQLGIDESKIAFDDFGI</sequence>
<evidence type="ECO:0000256" key="5">
    <source>
        <dbReference type="SAM" id="Phobius"/>
    </source>
</evidence>